<keyword evidence="2" id="KW-0472">Membrane</keyword>
<gene>
    <name evidence="3" type="ORF">OB919_14710</name>
</gene>
<keyword evidence="4" id="KW-1185">Reference proteome</keyword>
<evidence type="ECO:0000313" key="4">
    <source>
        <dbReference type="Proteomes" id="UP001321047"/>
    </source>
</evidence>
<sequence length="67" mass="7850">MYATTSMERFFENPDRETRMTTHSSDEIPFMQRLYNRIWLLAALALAFFLVVYVVWGVVDIFSVPVG</sequence>
<name>A0AAP2ZCA3_9EURY</name>
<evidence type="ECO:0000313" key="3">
    <source>
        <dbReference type="EMBL" id="MCU4753214.1"/>
    </source>
</evidence>
<dbReference type="EMBL" id="JAOPJZ010000014">
    <property type="protein sequence ID" value="MCU4753214.1"/>
    <property type="molecule type" value="Genomic_DNA"/>
</dbReference>
<evidence type="ECO:0000256" key="2">
    <source>
        <dbReference type="SAM" id="Phobius"/>
    </source>
</evidence>
<dbReference type="Proteomes" id="UP001321047">
    <property type="component" value="Unassembled WGS sequence"/>
</dbReference>
<accession>A0AAP2ZCA3</accession>
<keyword evidence="2" id="KW-1133">Transmembrane helix</keyword>
<evidence type="ECO:0000256" key="1">
    <source>
        <dbReference type="SAM" id="MobiDB-lite"/>
    </source>
</evidence>
<feature type="compositionally biased region" description="Basic and acidic residues" evidence="1">
    <location>
        <begin position="9"/>
        <end position="22"/>
    </location>
</feature>
<proteinExistence type="predicted"/>
<dbReference type="RefSeq" id="WP_342809535.1">
    <property type="nucleotide sequence ID" value="NZ_JAOPJZ010000014.1"/>
</dbReference>
<organism evidence="3 4">
    <name type="scientific">Natronosalvus hydrolyticus</name>
    <dbReference type="NCBI Taxonomy" id="2979988"/>
    <lineage>
        <taxon>Archaea</taxon>
        <taxon>Methanobacteriati</taxon>
        <taxon>Methanobacteriota</taxon>
        <taxon>Stenosarchaea group</taxon>
        <taxon>Halobacteria</taxon>
        <taxon>Halobacteriales</taxon>
        <taxon>Natrialbaceae</taxon>
        <taxon>Natronosalvus</taxon>
    </lineage>
</organism>
<dbReference type="AlphaFoldDB" id="A0AAP2ZCA3"/>
<keyword evidence="2" id="KW-0812">Transmembrane</keyword>
<comment type="caution">
    <text evidence="3">The sequence shown here is derived from an EMBL/GenBank/DDBJ whole genome shotgun (WGS) entry which is preliminary data.</text>
</comment>
<feature type="region of interest" description="Disordered" evidence="1">
    <location>
        <begin position="1"/>
        <end position="22"/>
    </location>
</feature>
<feature type="transmembrane region" description="Helical" evidence="2">
    <location>
        <begin position="38"/>
        <end position="59"/>
    </location>
</feature>
<reference evidence="3 4" key="1">
    <citation type="submission" date="2022-09" db="EMBL/GenBank/DDBJ databases">
        <title>Enrichment on poylsaccharides allowed isolation of novel metabolic and taxonomic groups of Haloarchaea.</title>
        <authorList>
            <person name="Sorokin D.Y."/>
            <person name="Elcheninov A.G."/>
            <person name="Khizhniak T.V."/>
            <person name="Kolganova T.V."/>
            <person name="Kublanov I.V."/>
        </authorList>
    </citation>
    <scope>NUCLEOTIDE SEQUENCE [LARGE SCALE GENOMIC DNA]</scope>
    <source>
        <strain evidence="3 4">AArc-curdl1</strain>
    </source>
</reference>
<protein>
    <submittedName>
        <fullName evidence="3">Uncharacterized protein</fullName>
    </submittedName>
</protein>